<dbReference type="EMBL" id="PGCI01000350">
    <property type="protein sequence ID" value="PLW28856.1"/>
    <property type="molecule type" value="Genomic_DNA"/>
</dbReference>
<dbReference type="Proteomes" id="UP000235392">
    <property type="component" value="Unassembled WGS sequence"/>
</dbReference>
<organism evidence="4 5">
    <name type="scientific">Puccinia coronata f. sp. avenae</name>
    <dbReference type="NCBI Taxonomy" id="200324"/>
    <lineage>
        <taxon>Eukaryota</taxon>
        <taxon>Fungi</taxon>
        <taxon>Dikarya</taxon>
        <taxon>Basidiomycota</taxon>
        <taxon>Pucciniomycotina</taxon>
        <taxon>Pucciniomycetes</taxon>
        <taxon>Pucciniales</taxon>
        <taxon>Pucciniaceae</taxon>
        <taxon>Puccinia</taxon>
    </lineage>
</organism>
<dbReference type="InterPro" id="IPR001995">
    <property type="entry name" value="Peptidase_A2_cat"/>
</dbReference>
<feature type="region of interest" description="Disordered" evidence="2">
    <location>
        <begin position="62"/>
        <end position="177"/>
    </location>
</feature>
<dbReference type="AlphaFoldDB" id="A0A2N5TTM5"/>
<protein>
    <recommendedName>
        <fullName evidence="3">Peptidase A2 domain-containing protein</fullName>
    </recommendedName>
</protein>
<dbReference type="SUPFAM" id="SSF50630">
    <property type="entry name" value="Acid proteases"/>
    <property type="match status" value="1"/>
</dbReference>
<dbReference type="Gene3D" id="2.40.70.10">
    <property type="entry name" value="Acid Proteases"/>
    <property type="match status" value="1"/>
</dbReference>
<evidence type="ECO:0000259" key="3">
    <source>
        <dbReference type="PROSITE" id="PS50175"/>
    </source>
</evidence>
<sequence length="598" mass="66649">MDTNKSAKDLMRKFASRSSTSTRLEEGKKANLTMWENEEGSSIQLPSNSMISINQWEMWSPPEMHYGQEDPNVEIGFVLRRSQQIGDKGKEKASQPSQSQPQEATKSTENTPKAPPPNQEASKNPAPVRKKQPSYPGAWVEGSDDNSSEVRDVPEPVRPIEKEMEKGKKKQEDNEATKDLSVHITDKAKVGGGLRKKIMKQSFTLTLEELLLIAPKFIQELYSFADEESKIINKSQNSGEVNVCNCEDNFEYKKKQLSLDGRKNLTYVCPLGFVDITINGRTIKALVDSRAELNIIPEELALQLKLPSREISMNIVGIGGHASPIVGLAEDIPFHIDSLDNKMANFFVVRGKVHTVLGRPFLANHKVRLDLSQDRGKILSYELWDGGRLCIPICSPRIPGWEMAPPRHVANKCSHSCQVESHTIHEGKKLGSKDSFTGITEWKEPGSIKEESLVNTPATSDWSSASGEETTHSAFDSEESSSGQHDEAGTLWTTSEDSSAPRNNSWLEYDDQKPAGSVREYRINSGLGIDYLDEGLPIKDFLRVYPETNSSTSDGTWAELPGYPTGRIAFMTLLNGKGLTGYLRNEDIWPGHWWMAPD</sequence>
<evidence type="ECO:0000313" key="4">
    <source>
        <dbReference type="EMBL" id="PLW28856.1"/>
    </source>
</evidence>
<feature type="region of interest" description="Disordered" evidence="2">
    <location>
        <begin position="447"/>
        <end position="510"/>
    </location>
</feature>
<feature type="compositionally biased region" description="Polar residues" evidence="2">
    <location>
        <begin position="491"/>
        <end position="506"/>
    </location>
</feature>
<dbReference type="GO" id="GO:0004190">
    <property type="term" value="F:aspartic-type endopeptidase activity"/>
    <property type="evidence" value="ECO:0007669"/>
    <property type="project" value="InterPro"/>
</dbReference>
<accession>A0A2N5TTM5</accession>
<comment type="caution">
    <text evidence="4">The sequence shown here is derived from an EMBL/GenBank/DDBJ whole genome shotgun (WGS) entry which is preliminary data.</text>
</comment>
<keyword evidence="1" id="KW-0378">Hydrolase</keyword>
<reference evidence="4 5" key="1">
    <citation type="submission" date="2017-11" db="EMBL/GenBank/DDBJ databases">
        <title>De novo assembly and phasing of dikaryotic genomes from two isolates of Puccinia coronata f. sp. avenae, the causal agent of oat crown rust.</title>
        <authorList>
            <person name="Miller M.E."/>
            <person name="Zhang Y."/>
            <person name="Omidvar V."/>
            <person name="Sperschneider J."/>
            <person name="Schwessinger B."/>
            <person name="Raley C."/>
            <person name="Palmer J.M."/>
            <person name="Garnica D."/>
            <person name="Upadhyaya N."/>
            <person name="Rathjen J."/>
            <person name="Taylor J.M."/>
            <person name="Park R.F."/>
            <person name="Dodds P.N."/>
            <person name="Hirsch C.D."/>
            <person name="Kianian S.F."/>
            <person name="Figueroa M."/>
        </authorList>
    </citation>
    <scope>NUCLEOTIDE SEQUENCE [LARGE SCALE GENOMIC DNA]</scope>
    <source>
        <strain evidence="4">12SD80</strain>
    </source>
</reference>
<dbReference type="GO" id="GO:0006508">
    <property type="term" value="P:proteolysis"/>
    <property type="evidence" value="ECO:0007669"/>
    <property type="project" value="InterPro"/>
</dbReference>
<dbReference type="InterPro" id="IPR018061">
    <property type="entry name" value="Retropepsins"/>
</dbReference>
<name>A0A2N5TTM5_9BASI</name>
<evidence type="ECO:0000313" key="5">
    <source>
        <dbReference type="Proteomes" id="UP000235392"/>
    </source>
</evidence>
<gene>
    <name evidence="4" type="ORF">PCASD_20068</name>
</gene>
<dbReference type="PROSITE" id="PS50175">
    <property type="entry name" value="ASP_PROT_RETROV"/>
    <property type="match status" value="1"/>
</dbReference>
<feature type="compositionally biased region" description="Basic and acidic residues" evidence="2">
    <location>
        <begin position="1"/>
        <end position="12"/>
    </location>
</feature>
<evidence type="ECO:0000256" key="2">
    <source>
        <dbReference type="SAM" id="MobiDB-lite"/>
    </source>
</evidence>
<evidence type="ECO:0000256" key="1">
    <source>
        <dbReference type="ARBA" id="ARBA00022801"/>
    </source>
</evidence>
<feature type="domain" description="Peptidase A2" evidence="3">
    <location>
        <begin position="283"/>
        <end position="320"/>
    </location>
</feature>
<dbReference type="CDD" id="cd00303">
    <property type="entry name" value="retropepsin_like"/>
    <property type="match status" value="1"/>
</dbReference>
<feature type="region of interest" description="Disordered" evidence="2">
    <location>
        <begin position="1"/>
        <end position="46"/>
    </location>
</feature>
<feature type="compositionally biased region" description="Basic and acidic residues" evidence="2">
    <location>
        <begin position="148"/>
        <end position="177"/>
    </location>
</feature>
<dbReference type="InterPro" id="IPR021109">
    <property type="entry name" value="Peptidase_aspartic_dom_sf"/>
</dbReference>
<feature type="compositionally biased region" description="Polar residues" evidence="2">
    <location>
        <begin position="453"/>
        <end position="474"/>
    </location>
</feature>
<proteinExistence type="predicted"/>
<dbReference type="Pfam" id="PF00077">
    <property type="entry name" value="RVP"/>
    <property type="match status" value="1"/>
</dbReference>